<dbReference type="Pfam" id="PF11158">
    <property type="entry name" value="DUF2938"/>
    <property type="match status" value="1"/>
</dbReference>
<feature type="transmembrane region" description="Helical" evidence="1">
    <location>
        <begin position="69"/>
        <end position="90"/>
    </location>
</feature>
<dbReference type="Proteomes" id="UP000620596">
    <property type="component" value="Unassembled WGS sequence"/>
</dbReference>
<evidence type="ECO:0000313" key="3">
    <source>
        <dbReference type="Proteomes" id="UP000620596"/>
    </source>
</evidence>
<keyword evidence="1" id="KW-1133">Transmembrane helix</keyword>
<proteinExistence type="predicted"/>
<comment type="caution">
    <text evidence="2">The sequence shown here is derived from an EMBL/GenBank/DDBJ whole genome shotgun (WGS) entry which is preliminary data.</text>
</comment>
<dbReference type="AlphaFoldDB" id="A0A916SFJ9"/>
<sequence length="165" mass="17438">MNTFAANAAHIFLIGIGATAVMDTWLLLLQRLGVPTLNFAMIGRWAGHWGGGTWKHEAIAKAPPVRGELALGWVVHYASGIAFAGLLAGITGLDWVHKPTLVPALCVGIATVAVPWLVMQPAMGAGIASSRTPAPARNRLRSLANHTVFGLGLYLAAAFIAWILR</sequence>
<feature type="transmembrane region" description="Helical" evidence="1">
    <location>
        <begin position="6"/>
        <end position="29"/>
    </location>
</feature>
<dbReference type="RefSeq" id="WP_188708074.1">
    <property type="nucleotide sequence ID" value="NZ_BMIG01000005.1"/>
</dbReference>
<name>A0A916SFJ9_9BURK</name>
<reference evidence="2" key="2">
    <citation type="submission" date="2020-09" db="EMBL/GenBank/DDBJ databases">
        <authorList>
            <person name="Sun Q."/>
            <person name="Zhou Y."/>
        </authorList>
    </citation>
    <scope>NUCLEOTIDE SEQUENCE</scope>
    <source>
        <strain evidence="2">CGMCC 1.15322</strain>
    </source>
</reference>
<keyword evidence="1" id="KW-0812">Transmembrane</keyword>
<dbReference type="InterPro" id="IPR021329">
    <property type="entry name" value="DUF2938"/>
</dbReference>
<evidence type="ECO:0000313" key="2">
    <source>
        <dbReference type="EMBL" id="GGA97615.1"/>
    </source>
</evidence>
<feature type="transmembrane region" description="Helical" evidence="1">
    <location>
        <begin position="143"/>
        <end position="164"/>
    </location>
</feature>
<gene>
    <name evidence="2" type="ORF">GCM10011496_18370</name>
</gene>
<keyword evidence="3" id="KW-1185">Reference proteome</keyword>
<dbReference type="EMBL" id="BMIG01000005">
    <property type="protein sequence ID" value="GGA97615.1"/>
    <property type="molecule type" value="Genomic_DNA"/>
</dbReference>
<protein>
    <submittedName>
        <fullName evidence="2">Membrane protein</fullName>
    </submittedName>
</protein>
<reference evidence="2" key="1">
    <citation type="journal article" date="2014" name="Int. J. Syst. Evol. Microbiol.">
        <title>Complete genome sequence of Corynebacterium casei LMG S-19264T (=DSM 44701T), isolated from a smear-ripened cheese.</title>
        <authorList>
            <consortium name="US DOE Joint Genome Institute (JGI-PGF)"/>
            <person name="Walter F."/>
            <person name="Albersmeier A."/>
            <person name="Kalinowski J."/>
            <person name="Ruckert C."/>
        </authorList>
    </citation>
    <scope>NUCLEOTIDE SEQUENCE</scope>
    <source>
        <strain evidence="2">CGMCC 1.15322</strain>
    </source>
</reference>
<keyword evidence="1" id="KW-0472">Membrane</keyword>
<evidence type="ECO:0000256" key="1">
    <source>
        <dbReference type="SAM" id="Phobius"/>
    </source>
</evidence>
<feature type="transmembrane region" description="Helical" evidence="1">
    <location>
        <begin position="102"/>
        <end position="122"/>
    </location>
</feature>
<organism evidence="2 3">
    <name type="scientific">Polaromonas eurypsychrophila</name>
    <dbReference type="NCBI Taxonomy" id="1614635"/>
    <lineage>
        <taxon>Bacteria</taxon>
        <taxon>Pseudomonadati</taxon>
        <taxon>Pseudomonadota</taxon>
        <taxon>Betaproteobacteria</taxon>
        <taxon>Burkholderiales</taxon>
        <taxon>Comamonadaceae</taxon>
        <taxon>Polaromonas</taxon>
    </lineage>
</organism>
<accession>A0A916SFJ9</accession>